<name>A0A2N5ITK8_9BIFI</name>
<evidence type="ECO:0000313" key="2">
    <source>
        <dbReference type="EMBL" id="QSY58162.1"/>
    </source>
</evidence>
<organism evidence="1 3">
    <name type="scientific">Bifidobacterium imperatoris</name>
    <dbReference type="NCBI Taxonomy" id="2020965"/>
    <lineage>
        <taxon>Bacteria</taxon>
        <taxon>Bacillati</taxon>
        <taxon>Actinomycetota</taxon>
        <taxon>Actinomycetes</taxon>
        <taxon>Bifidobacteriales</taxon>
        <taxon>Bifidobacteriaceae</taxon>
        <taxon>Bifidobacterium</taxon>
    </lineage>
</organism>
<dbReference type="RefSeq" id="WP_207553086.1">
    <property type="nucleotide sequence ID" value="NZ_CP071591.1"/>
</dbReference>
<dbReference type="Proteomes" id="UP000663067">
    <property type="component" value="Chromosome"/>
</dbReference>
<dbReference type="AlphaFoldDB" id="A0A2N5ITK8"/>
<accession>A0A2N5ITK8</accession>
<dbReference type="EMBL" id="NMWV01000008">
    <property type="protein sequence ID" value="PLS25284.1"/>
    <property type="molecule type" value="Genomic_DNA"/>
</dbReference>
<sequence length="85" mass="9119">MAASSIYTSLMERIATNPNPDDIVMSPDEAAAYTSLPKGQLAQLRYAGQGPAFLKPAPKTVLYRKGDIDVWLSASVRHSTAEVPA</sequence>
<dbReference type="EMBL" id="CP071591">
    <property type="protein sequence ID" value="QSY58162.1"/>
    <property type="molecule type" value="Genomic_DNA"/>
</dbReference>
<reference evidence="1 3" key="1">
    <citation type="submission" date="2017-07" db="EMBL/GenBank/DDBJ databases">
        <title>Bifidobacterium novel species.</title>
        <authorList>
            <person name="Lugli G.A."/>
            <person name="Milani C."/>
            <person name="Duranti S."/>
            <person name="Mangifesta M."/>
        </authorList>
    </citation>
    <scope>NUCLEOTIDE SEQUENCE [LARGE SCALE GENOMIC DNA]</scope>
    <source>
        <strain evidence="1 3">45</strain>
    </source>
</reference>
<reference evidence="2 4" key="2">
    <citation type="submission" date="2021-03" db="EMBL/GenBank/DDBJ databases">
        <title>Genome sequencing of Bifidobacterium imperatoris JCM 32708.</title>
        <authorList>
            <person name="Kim J."/>
        </authorList>
    </citation>
    <scope>NUCLEOTIDE SEQUENCE [LARGE SCALE GENOMIC DNA]</scope>
    <source>
        <strain evidence="2 4">JCM 32708</strain>
    </source>
</reference>
<gene>
    <name evidence="2" type="ORF">BLI708_02245</name>
    <name evidence="1" type="ORF">Tam1G_0694</name>
</gene>
<dbReference type="Proteomes" id="UP000234855">
    <property type="component" value="Unassembled WGS sequence"/>
</dbReference>
<protein>
    <submittedName>
        <fullName evidence="1">DNA binding domain, excisionase family</fullName>
    </submittedName>
    <submittedName>
        <fullName evidence="2">DNA-binding protein</fullName>
    </submittedName>
</protein>
<evidence type="ECO:0000313" key="3">
    <source>
        <dbReference type="Proteomes" id="UP000234855"/>
    </source>
</evidence>
<evidence type="ECO:0000313" key="1">
    <source>
        <dbReference type="EMBL" id="PLS25284.1"/>
    </source>
</evidence>
<keyword evidence="2" id="KW-0238">DNA-binding</keyword>
<keyword evidence="4" id="KW-1185">Reference proteome</keyword>
<proteinExistence type="predicted"/>
<dbReference type="GO" id="GO:0003677">
    <property type="term" value="F:DNA binding"/>
    <property type="evidence" value="ECO:0007669"/>
    <property type="project" value="UniProtKB-KW"/>
</dbReference>
<evidence type="ECO:0000313" key="4">
    <source>
        <dbReference type="Proteomes" id="UP000663067"/>
    </source>
</evidence>